<dbReference type="Proteomes" id="UP001175001">
    <property type="component" value="Unassembled WGS sequence"/>
</dbReference>
<comment type="caution">
    <text evidence="3">The sequence shown here is derived from an EMBL/GenBank/DDBJ whole genome shotgun (WGS) entry which is preliminary data.</text>
</comment>
<evidence type="ECO:0000256" key="1">
    <source>
        <dbReference type="SAM" id="Coils"/>
    </source>
</evidence>
<evidence type="ECO:0000313" key="4">
    <source>
        <dbReference type="Proteomes" id="UP001175001"/>
    </source>
</evidence>
<sequence>MSTDKGPPQQAAPTDTTNTNQEAALLDELWNEAPHNDPQTLKDGVLAIIRQLKREHKVDVDKIKAEHDHHTKLARIDHLNLVVGLMEDIQRKEAALSKAQLEKKDLKTLHDHEIKNLKKEHQEAIQGYVQKEKKLEADKAEALQSKQMASSLQQNSIAEAQSLRQEVNELHSTCLSLQQDLSRVTQREERKGTQLFNVERKRREEKEELQRAESCLESMKPMEKFLEKRDFLSRSGNSRPLSWLEMEWAIRAAAYGARNIPVSSPTTPNSLINSSRQLAKLTRQNGKYSKQWRSAGFFECAHDLVAEILETVQTSDHVRRVMANDAHSVNRILDRN</sequence>
<name>A0AA40CJ57_9PEZI</name>
<feature type="coiled-coil region" evidence="1">
    <location>
        <begin position="82"/>
        <end position="215"/>
    </location>
</feature>
<feature type="region of interest" description="Disordered" evidence="2">
    <location>
        <begin position="1"/>
        <end position="20"/>
    </location>
</feature>
<reference evidence="3" key="1">
    <citation type="submission" date="2023-06" db="EMBL/GenBank/DDBJ databases">
        <title>Multi-omics analyses reveal the molecular pathogenesis toolkit of Lasiodiplodia hormozganensis, a cross-kingdom pathogen.</title>
        <authorList>
            <person name="Felix C."/>
            <person name="Meneses R."/>
            <person name="Goncalves M.F.M."/>
            <person name="Tilleman L."/>
            <person name="Duarte A.S."/>
            <person name="Jorrin-Novo J.V."/>
            <person name="Van De Peer Y."/>
            <person name="Deforce D."/>
            <person name="Van Nieuwerburgh F."/>
            <person name="Esteves A.C."/>
            <person name="Alves A."/>
        </authorList>
    </citation>
    <scope>NUCLEOTIDE SEQUENCE</scope>
    <source>
        <strain evidence="3">CBS 339.90</strain>
    </source>
</reference>
<dbReference type="AlphaFoldDB" id="A0AA40CJ57"/>
<accession>A0AA40CJ57</accession>
<organism evidence="3 4">
    <name type="scientific">Lasiodiplodia hormozganensis</name>
    <dbReference type="NCBI Taxonomy" id="869390"/>
    <lineage>
        <taxon>Eukaryota</taxon>
        <taxon>Fungi</taxon>
        <taxon>Dikarya</taxon>
        <taxon>Ascomycota</taxon>
        <taxon>Pezizomycotina</taxon>
        <taxon>Dothideomycetes</taxon>
        <taxon>Dothideomycetes incertae sedis</taxon>
        <taxon>Botryosphaeriales</taxon>
        <taxon>Botryosphaeriaceae</taxon>
        <taxon>Lasiodiplodia</taxon>
    </lineage>
</organism>
<feature type="compositionally biased region" description="Polar residues" evidence="2">
    <location>
        <begin position="11"/>
        <end position="20"/>
    </location>
</feature>
<evidence type="ECO:0000313" key="3">
    <source>
        <dbReference type="EMBL" id="KAK0640357.1"/>
    </source>
</evidence>
<keyword evidence="4" id="KW-1185">Reference proteome</keyword>
<protein>
    <submittedName>
        <fullName evidence="3">Uncharacterized protein</fullName>
    </submittedName>
</protein>
<proteinExistence type="predicted"/>
<gene>
    <name evidence="3" type="ORF">DIS24_g9415</name>
</gene>
<dbReference type="EMBL" id="JAUJDW010000083">
    <property type="protein sequence ID" value="KAK0640357.1"/>
    <property type="molecule type" value="Genomic_DNA"/>
</dbReference>
<keyword evidence="1" id="KW-0175">Coiled coil</keyword>
<evidence type="ECO:0000256" key="2">
    <source>
        <dbReference type="SAM" id="MobiDB-lite"/>
    </source>
</evidence>